<sequence>MSASNMSSQGTGMVGFNWPTRAGSSPSRTTDSASPVSVSSLAMTSTVSATGVLSSLSPSVAVSATAGSQRTTRVQVTHTTTVTPTVTVGMDASPSVAVSATSGSQRTTHVQVTQTTTVTPTVTVGMDEVSSTASPSVAVSATSVSQRTTHVQVTHTTTVAPTVTVSMDAASSTASIAEFSHGTSVATSQLSSASATTTPMASQHDTRSGSSHVGLAVGVSVAVVASIIFMFLLYKFCKRSSTTKSSDIELGSVRSTRSAPVSHSNDYAVDPVALANAQNWQDDRGLQGYRYESYGAASRRASAFDVSPTALAHAQGWLSFGADQFQETPTYGGDAMSSSPVQFPTHVPPRKPVPAARPVVSTVSAILHLTMYLPRQNAEAQNDQGGRNIGPIPLPVFITLCIFGPSMVAFIFWFLYQNTIKRARNKKLREAQEQARIAEAKLMETHINHFLTNEEPGRR</sequence>
<evidence type="ECO:0000256" key="1">
    <source>
        <dbReference type="SAM" id="Coils"/>
    </source>
</evidence>
<name>A0A3M7MBP9_9PLEO</name>
<evidence type="ECO:0000313" key="4">
    <source>
        <dbReference type="EMBL" id="RMZ71882.1"/>
    </source>
</evidence>
<feature type="coiled-coil region" evidence="1">
    <location>
        <begin position="421"/>
        <end position="448"/>
    </location>
</feature>
<protein>
    <recommendedName>
        <fullName evidence="6">Transmembrane protein</fullName>
    </recommendedName>
</protein>
<feature type="region of interest" description="Disordered" evidence="2">
    <location>
        <begin position="1"/>
        <end position="34"/>
    </location>
</feature>
<dbReference type="OrthoDB" id="3794851at2759"/>
<evidence type="ECO:0000256" key="2">
    <source>
        <dbReference type="SAM" id="MobiDB-lite"/>
    </source>
</evidence>
<feature type="compositionally biased region" description="Polar residues" evidence="2">
    <location>
        <begin position="22"/>
        <end position="34"/>
    </location>
</feature>
<dbReference type="EMBL" id="KE747828">
    <property type="protein sequence ID" value="RMZ71882.1"/>
    <property type="molecule type" value="Genomic_DNA"/>
</dbReference>
<feature type="transmembrane region" description="Helical" evidence="3">
    <location>
        <begin position="394"/>
        <end position="416"/>
    </location>
</feature>
<keyword evidence="5" id="KW-1185">Reference proteome</keyword>
<keyword evidence="3" id="KW-1133">Transmembrane helix</keyword>
<keyword evidence="1" id="KW-0175">Coiled coil</keyword>
<evidence type="ECO:0000313" key="5">
    <source>
        <dbReference type="Proteomes" id="UP000265663"/>
    </source>
</evidence>
<dbReference type="AlphaFoldDB" id="A0A3M7MBP9"/>
<accession>A0A3M7MBP9</accession>
<organism evidence="4 5">
    <name type="scientific">Pyrenophora seminiperda CCB06</name>
    <dbReference type="NCBI Taxonomy" id="1302712"/>
    <lineage>
        <taxon>Eukaryota</taxon>
        <taxon>Fungi</taxon>
        <taxon>Dikarya</taxon>
        <taxon>Ascomycota</taxon>
        <taxon>Pezizomycotina</taxon>
        <taxon>Dothideomycetes</taxon>
        <taxon>Pleosporomycetidae</taxon>
        <taxon>Pleosporales</taxon>
        <taxon>Pleosporineae</taxon>
        <taxon>Pleosporaceae</taxon>
        <taxon>Pyrenophora</taxon>
    </lineage>
</organism>
<evidence type="ECO:0000256" key="3">
    <source>
        <dbReference type="SAM" id="Phobius"/>
    </source>
</evidence>
<keyword evidence="3" id="KW-0472">Membrane</keyword>
<feature type="compositionally biased region" description="Polar residues" evidence="2">
    <location>
        <begin position="1"/>
        <end position="11"/>
    </location>
</feature>
<feature type="transmembrane region" description="Helical" evidence="3">
    <location>
        <begin position="213"/>
        <end position="234"/>
    </location>
</feature>
<dbReference type="Proteomes" id="UP000265663">
    <property type="component" value="Unassembled WGS sequence"/>
</dbReference>
<proteinExistence type="predicted"/>
<keyword evidence="3" id="KW-0812">Transmembrane</keyword>
<evidence type="ECO:0008006" key="6">
    <source>
        <dbReference type="Google" id="ProtNLM"/>
    </source>
</evidence>
<gene>
    <name evidence="4" type="ORF">GMOD_00009232</name>
</gene>
<reference evidence="4 5" key="1">
    <citation type="journal article" date="2014" name="PLoS ONE">
        <title>De novo Genome Assembly of the Fungal Plant Pathogen Pyrenophora semeniperda.</title>
        <authorList>
            <person name="Soliai M.M."/>
            <person name="Meyer S.E."/>
            <person name="Udall J.A."/>
            <person name="Elzinga D.E."/>
            <person name="Hermansen R.A."/>
            <person name="Bodily P.M."/>
            <person name="Hart A.A."/>
            <person name="Coleman C.E."/>
        </authorList>
    </citation>
    <scope>NUCLEOTIDE SEQUENCE [LARGE SCALE GENOMIC DNA]</scope>
    <source>
        <strain evidence="4 5">CCB06</strain>
        <tissue evidence="4">Mycelium</tissue>
    </source>
</reference>